<organism evidence="4 5">
    <name type="scientific">Cannabis sativa</name>
    <name type="common">Hemp</name>
    <name type="synonym">Marijuana</name>
    <dbReference type="NCBI Taxonomy" id="3483"/>
    <lineage>
        <taxon>Eukaryota</taxon>
        <taxon>Viridiplantae</taxon>
        <taxon>Streptophyta</taxon>
        <taxon>Embryophyta</taxon>
        <taxon>Tracheophyta</taxon>
        <taxon>Spermatophyta</taxon>
        <taxon>Magnoliopsida</taxon>
        <taxon>eudicotyledons</taxon>
        <taxon>Gunneridae</taxon>
        <taxon>Pentapetalae</taxon>
        <taxon>rosids</taxon>
        <taxon>fabids</taxon>
        <taxon>Rosales</taxon>
        <taxon>Cannabaceae</taxon>
        <taxon>Cannabis</taxon>
    </lineage>
</organism>
<accession>A0A7J6HNZ3</accession>
<reference evidence="4 5" key="1">
    <citation type="journal article" date="2020" name="bioRxiv">
        <title>Sequence and annotation of 42 cannabis genomes reveals extensive copy number variation in cannabinoid synthesis and pathogen resistance genes.</title>
        <authorList>
            <person name="Mckernan K.J."/>
            <person name="Helbert Y."/>
            <person name="Kane L.T."/>
            <person name="Ebling H."/>
            <person name="Zhang L."/>
            <person name="Liu B."/>
            <person name="Eaton Z."/>
            <person name="Mclaughlin S."/>
            <person name="Kingan S."/>
            <person name="Baybayan P."/>
            <person name="Concepcion G."/>
            <person name="Jordan M."/>
            <person name="Riva A."/>
            <person name="Barbazuk W."/>
            <person name="Harkins T."/>
        </authorList>
    </citation>
    <scope>NUCLEOTIDE SEQUENCE [LARGE SCALE GENOMIC DNA]</scope>
    <source>
        <strain evidence="5">cv. Jamaican Lion 4</strain>
        <tissue evidence="4">Leaf</tissue>
    </source>
</reference>
<keyword evidence="2" id="KW-0131">Cell cycle</keyword>
<gene>
    <name evidence="4" type="ORF">G4B88_020767</name>
</gene>
<dbReference type="Proteomes" id="UP000583929">
    <property type="component" value="Unassembled WGS sequence"/>
</dbReference>
<sequence length="153" mass="17741">MEPSVQEQRLQQLEKAASATMEIAKVSSSIKEKEDVGVDDDDDNKGYCTPKGKRHRIPELLSCPPPPNKKRRLVPPNNNNNNSTSSSCIFKKRSSPMAFFSSPDLEHFFFFAFRNSSSTHQLQMNPRVNHNRIEKSEKMCKRFCMPFRFEKYH</sequence>
<evidence type="ECO:0000256" key="3">
    <source>
        <dbReference type="SAM" id="MobiDB-lite"/>
    </source>
</evidence>
<feature type="region of interest" description="Disordered" evidence="3">
    <location>
        <begin position="25"/>
        <end position="87"/>
    </location>
</feature>
<dbReference type="GO" id="GO:0004860">
    <property type="term" value="F:protein kinase inhibitor activity"/>
    <property type="evidence" value="ECO:0007669"/>
    <property type="project" value="UniProtKB-KW"/>
</dbReference>
<dbReference type="GO" id="GO:0032875">
    <property type="term" value="P:regulation of DNA endoreduplication"/>
    <property type="evidence" value="ECO:0007669"/>
    <property type="project" value="InterPro"/>
</dbReference>
<name>A0A7J6HNZ3_CANSA</name>
<evidence type="ECO:0000256" key="1">
    <source>
        <dbReference type="ARBA" id="ARBA00023013"/>
    </source>
</evidence>
<dbReference type="AlphaFoldDB" id="A0A7J6HNZ3"/>
<comment type="caution">
    <text evidence="4">The sequence shown here is derived from an EMBL/GenBank/DDBJ whole genome shotgun (WGS) entry which is preliminary data.</text>
</comment>
<proteinExistence type="predicted"/>
<protein>
    <submittedName>
        <fullName evidence="4">Uncharacterized protein</fullName>
    </submittedName>
</protein>
<evidence type="ECO:0000313" key="5">
    <source>
        <dbReference type="Proteomes" id="UP000583929"/>
    </source>
</evidence>
<evidence type="ECO:0000313" key="4">
    <source>
        <dbReference type="EMBL" id="KAF4396130.1"/>
    </source>
</evidence>
<dbReference type="PANTHER" id="PTHR33142">
    <property type="entry name" value="CYCLIN-DEPENDENT PROTEIN KINASE INHIBITOR SMR13"/>
    <property type="match status" value="1"/>
</dbReference>
<keyword evidence="5" id="KW-1185">Reference proteome</keyword>
<dbReference type="PANTHER" id="PTHR33142:SF28">
    <property type="entry name" value="CYCLIN-DEPENDENT PROTEIN KINASE INHIBITOR SMR13"/>
    <property type="match status" value="1"/>
</dbReference>
<dbReference type="InterPro" id="IPR040389">
    <property type="entry name" value="SMR"/>
</dbReference>
<dbReference type="GO" id="GO:0005634">
    <property type="term" value="C:nucleus"/>
    <property type="evidence" value="ECO:0007669"/>
    <property type="project" value="TreeGrafter"/>
</dbReference>
<dbReference type="EMBL" id="JAATIQ010000037">
    <property type="protein sequence ID" value="KAF4396130.1"/>
    <property type="molecule type" value="Genomic_DNA"/>
</dbReference>
<evidence type="ECO:0000256" key="2">
    <source>
        <dbReference type="ARBA" id="ARBA00023306"/>
    </source>
</evidence>
<keyword evidence="1" id="KW-0649">Protein kinase inhibitor</keyword>